<dbReference type="PANTHER" id="PTHR46796">
    <property type="entry name" value="HTH-TYPE TRANSCRIPTIONAL ACTIVATOR RHAS-RELATED"/>
    <property type="match status" value="1"/>
</dbReference>
<proteinExistence type="predicted"/>
<dbReference type="InterPro" id="IPR003313">
    <property type="entry name" value="AraC-bd"/>
</dbReference>
<evidence type="ECO:0000313" key="7">
    <source>
        <dbReference type="Proteomes" id="UP001176021"/>
    </source>
</evidence>
<evidence type="ECO:0000256" key="2">
    <source>
        <dbReference type="ARBA" id="ARBA00023125"/>
    </source>
</evidence>
<dbReference type="InterPro" id="IPR020449">
    <property type="entry name" value="Tscrpt_reg_AraC-type_HTH"/>
</dbReference>
<keyword evidence="1" id="KW-0805">Transcription regulation</keyword>
<dbReference type="PRINTS" id="PR00032">
    <property type="entry name" value="HTHARAC"/>
</dbReference>
<evidence type="ECO:0000256" key="4">
    <source>
        <dbReference type="ARBA" id="ARBA00023163"/>
    </source>
</evidence>
<evidence type="ECO:0000256" key="1">
    <source>
        <dbReference type="ARBA" id="ARBA00023015"/>
    </source>
</evidence>
<dbReference type="Gene3D" id="1.10.10.60">
    <property type="entry name" value="Homeodomain-like"/>
    <property type="match status" value="2"/>
</dbReference>
<dbReference type="InterPro" id="IPR050204">
    <property type="entry name" value="AraC_XylS_family_regulators"/>
</dbReference>
<dbReference type="Proteomes" id="UP001176021">
    <property type="component" value="Unassembled WGS sequence"/>
</dbReference>
<evidence type="ECO:0000256" key="3">
    <source>
        <dbReference type="ARBA" id="ARBA00023159"/>
    </source>
</evidence>
<dbReference type="PROSITE" id="PS00041">
    <property type="entry name" value="HTH_ARAC_FAMILY_1"/>
    <property type="match status" value="1"/>
</dbReference>
<feature type="domain" description="HTH araC/xylS-type" evidence="5">
    <location>
        <begin position="168"/>
        <end position="265"/>
    </location>
</feature>
<dbReference type="PROSITE" id="PS01124">
    <property type="entry name" value="HTH_ARAC_FAMILY_2"/>
    <property type="match status" value="1"/>
</dbReference>
<keyword evidence="4" id="KW-0804">Transcription</keyword>
<dbReference type="PANTHER" id="PTHR46796:SF2">
    <property type="entry name" value="TRANSCRIPTIONAL REGULATORY PROTEIN"/>
    <property type="match status" value="1"/>
</dbReference>
<dbReference type="SMART" id="SM00342">
    <property type="entry name" value="HTH_ARAC"/>
    <property type="match status" value="1"/>
</dbReference>
<reference evidence="6" key="1">
    <citation type="submission" date="2022-05" db="EMBL/GenBank/DDBJ databases">
        <title>Expanded diversity of anoxic marine methylotrophy in a Black Sea sulfate reducing microorganism.</title>
        <authorList>
            <person name="Fischer P.Q."/>
            <person name="Stams A.J.M."/>
            <person name="Villanueva L."/>
            <person name="Sousa D.Z."/>
        </authorList>
    </citation>
    <scope>NUCLEOTIDE SEQUENCE</scope>
    <source>
        <strain evidence="6">P130</strain>
    </source>
</reference>
<dbReference type="Pfam" id="PF12833">
    <property type="entry name" value="HTH_18"/>
    <property type="match status" value="1"/>
</dbReference>
<keyword evidence="3" id="KW-0010">Activator</keyword>
<dbReference type="InterPro" id="IPR018060">
    <property type="entry name" value="HTH_AraC"/>
</dbReference>
<dbReference type="Pfam" id="PF02311">
    <property type="entry name" value="AraC_binding"/>
    <property type="match status" value="1"/>
</dbReference>
<comment type="caution">
    <text evidence="6">The sequence shown here is derived from an EMBL/GenBank/DDBJ whole genome shotgun (WGS) entry which is preliminary data.</text>
</comment>
<gene>
    <name evidence="6" type="ORF">M8H41_21105</name>
</gene>
<accession>A0ABT8QVF4</accession>
<dbReference type="InterPro" id="IPR018062">
    <property type="entry name" value="HTH_AraC-typ_CS"/>
</dbReference>
<dbReference type="InterPro" id="IPR037923">
    <property type="entry name" value="HTH-like"/>
</dbReference>
<evidence type="ECO:0000259" key="5">
    <source>
        <dbReference type="PROSITE" id="PS01124"/>
    </source>
</evidence>
<dbReference type="SUPFAM" id="SSF46689">
    <property type="entry name" value="Homeodomain-like"/>
    <property type="match status" value="2"/>
</dbReference>
<sequence>MTGVWYFRDSEFPDIEIKSCSNSVHSSKKHAHEELSIGLVEKGISVNEYQGQMFEVSPGYLIIIPPEVIHKCSPRSYGCWQFKMLYIRPSWLKAAFGLQTIDYISTVKLLDKNNLKQTTNLFRILLSKLPTIQKESCLIRELPRLLSFGFLLEGDQESFDNHNIRALKLSREYMEDNYLDRITLDNLANVSGLSKYHLIRLFNKICGISPHGYLTMLRINHAKKELHKNISIAEVAAKAGFYDQSHFSKTFKQYLGITPDYYRRA</sequence>
<dbReference type="EMBL" id="JAMJEV010000024">
    <property type="protein sequence ID" value="MDO0825328.1"/>
    <property type="molecule type" value="Genomic_DNA"/>
</dbReference>
<organism evidence="6 7">
    <name type="scientific">Desulfosporosinus nitroreducens</name>
    <dbReference type="NCBI Taxonomy" id="2018668"/>
    <lineage>
        <taxon>Bacteria</taxon>
        <taxon>Bacillati</taxon>
        <taxon>Bacillota</taxon>
        <taxon>Clostridia</taxon>
        <taxon>Eubacteriales</taxon>
        <taxon>Desulfitobacteriaceae</taxon>
        <taxon>Desulfosporosinus</taxon>
    </lineage>
</organism>
<keyword evidence="7" id="KW-1185">Reference proteome</keyword>
<name>A0ABT8QVF4_9FIRM</name>
<dbReference type="SUPFAM" id="SSF51215">
    <property type="entry name" value="Regulatory protein AraC"/>
    <property type="match status" value="1"/>
</dbReference>
<dbReference type="InterPro" id="IPR009057">
    <property type="entry name" value="Homeodomain-like_sf"/>
</dbReference>
<keyword evidence="2" id="KW-0238">DNA-binding</keyword>
<protein>
    <submittedName>
        <fullName evidence="6">AraC family transcriptional regulator</fullName>
    </submittedName>
</protein>
<dbReference type="RefSeq" id="WP_252472263.1">
    <property type="nucleotide sequence ID" value="NZ_JAMHFY010000026.1"/>
</dbReference>
<evidence type="ECO:0000313" key="6">
    <source>
        <dbReference type="EMBL" id="MDO0825328.1"/>
    </source>
</evidence>